<dbReference type="Gene3D" id="1.10.418.10">
    <property type="entry name" value="Calponin-like domain"/>
    <property type="match status" value="1"/>
</dbReference>
<dbReference type="InterPro" id="IPR036872">
    <property type="entry name" value="CH_dom_sf"/>
</dbReference>
<dbReference type="CDD" id="cd00014">
    <property type="entry name" value="CH_SF"/>
    <property type="match status" value="1"/>
</dbReference>
<dbReference type="InterPro" id="IPR010481">
    <property type="entry name" value="Cdc24/Scd1_N"/>
</dbReference>
<dbReference type="GO" id="GO:0005737">
    <property type="term" value="C:cytoplasm"/>
    <property type="evidence" value="ECO:0007669"/>
    <property type="project" value="TreeGrafter"/>
</dbReference>
<feature type="region of interest" description="Disordered" evidence="1">
    <location>
        <begin position="621"/>
        <end position="839"/>
    </location>
</feature>
<evidence type="ECO:0000313" key="4">
    <source>
        <dbReference type="Proteomes" id="UP000078343"/>
    </source>
</evidence>
<dbReference type="InterPro" id="IPR000219">
    <property type="entry name" value="DH_dom"/>
</dbReference>
<sequence>MLATPPITNGDHGPILDKDNIINVRDGESLYQICIKLRRRLSGVPGFRPYLEEMEEREADGLTDPVSSLWQCFRSGLPLLTIYNASNPEEGDLTVDTSRPERVGKEAAFLFIKSCMQQMRVPAADTFTVTDLYSDNTTGFVKVTKLVNRVLDVLELAGQLHPSTDSEDSRDGTDAGSNTPEQAPKTMTRRQYILRELVETERQYVHHLQNLQALKKELEEVGALTGDAIHNIFLNLNNLLDFAQRFLIRIEQQNEMPEDQQNWGRLFVHYRDPFRQYEPFIANQRRCEATCQQEWDRMVATARSPLTQQMLANPTILNGFLLKPFQRLTKYPLLLKDLLNQVEDPTLKSDLSSAIAIIQDVLMQADASIDKETRDDALQDLQERIDDWKQLQISALGELLLLGTFNVVKEGGLRSEEKEYHIYLFSRILVMCKDVNANKPKNRLANNKPALSLRGKPKMNLKGRIYFANVTQVIPSTSPGNYSLQISWRGESGIETFNIKFKNDDTLQKWHNLIETQRSACMLESSKAKGISETHLLSLQGANLENPYIGQEEDEDYNRLSSTTYGGTDANGYSEFSMSRNASSTSLRSRSATGGSGGSGPQMSANRMRVPTGEIGALSLNTRGLPTASPQDFNGGSYFSPIDRDTPPGSSISARSSSQSAFAGYHRGTTPVSIGAHPPESHRNTAPAMARNPSGQTSGNPYLANGRSRGQSSGPGMQVPRMRSASSPDVHPMVQQSRKYTSTEHVPTVPPIPAHMAKQMAPPNRSLNNSPNNAPPSRGGTPHQQFGLPSAPRPPMPGHGYSFDPAYSNDPRRPGHAPSLSQSRAFSPPVSSPSSDGDPYIPSQLKAKVCFDENYVSMIIASNIQFRSLADRIDAKLARFTNHSIASGSVRLRYRDEDGDFILIDSDEAVHEALLDWRETHAANSANPQNAELLLFAHAAHGESIVNG</sequence>
<feature type="compositionally biased region" description="Low complexity" evidence="1">
    <location>
        <begin position="650"/>
        <end position="663"/>
    </location>
</feature>
<dbReference type="STRING" id="1367422.A0A178ZYX8"/>
<feature type="region of interest" description="Disordered" evidence="1">
    <location>
        <begin position="569"/>
        <end position="606"/>
    </location>
</feature>
<dbReference type="Proteomes" id="UP000078343">
    <property type="component" value="Unassembled WGS sequence"/>
</dbReference>
<feature type="compositionally biased region" description="Low complexity" evidence="1">
    <location>
        <begin position="577"/>
        <end position="593"/>
    </location>
</feature>
<dbReference type="InterPro" id="IPR001849">
    <property type="entry name" value="PH_domain"/>
</dbReference>
<dbReference type="Pfam" id="PF00564">
    <property type="entry name" value="PB1"/>
    <property type="match status" value="1"/>
</dbReference>
<keyword evidence="4" id="KW-1185">Reference proteome</keyword>
<reference evidence="3 4" key="1">
    <citation type="submission" date="2016-04" db="EMBL/GenBank/DDBJ databases">
        <title>Draft genome of Fonsecaea erecta CBS 125763.</title>
        <authorList>
            <person name="Weiss V.A."/>
            <person name="Vicente V.A."/>
            <person name="Raittz R.T."/>
            <person name="Moreno L.F."/>
            <person name="De Souza E.M."/>
            <person name="Pedrosa F.O."/>
            <person name="Steffens M.B."/>
            <person name="Faoro H."/>
            <person name="Tadra-Sfeir M.Z."/>
            <person name="Najafzadeh M.J."/>
            <person name="Felipe M.S."/>
            <person name="Teixeira M."/>
            <person name="Sun J."/>
            <person name="Xi L."/>
            <person name="Gomes R."/>
            <person name="De Azevedo C.M."/>
            <person name="Salgado C.G."/>
            <person name="Da Silva M.B."/>
            <person name="Nascimento M.F."/>
            <person name="Queiroz-Telles F."/>
            <person name="Attili D.S."/>
            <person name="Gorbushina A."/>
        </authorList>
    </citation>
    <scope>NUCLEOTIDE SEQUENCE [LARGE SCALE GENOMIC DNA]</scope>
    <source>
        <strain evidence="3 4">CBS 125763</strain>
    </source>
</reference>
<evidence type="ECO:0000256" key="1">
    <source>
        <dbReference type="SAM" id="MobiDB-lite"/>
    </source>
</evidence>
<dbReference type="InterPro" id="IPR011993">
    <property type="entry name" value="PH-like_dom_sf"/>
</dbReference>
<dbReference type="GO" id="GO:0031106">
    <property type="term" value="P:septin ring organization"/>
    <property type="evidence" value="ECO:0007669"/>
    <property type="project" value="TreeGrafter"/>
</dbReference>
<dbReference type="SUPFAM" id="SSF48065">
    <property type="entry name" value="DBL homology domain (DH-domain)"/>
    <property type="match status" value="1"/>
</dbReference>
<evidence type="ECO:0000313" key="3">
    <source>
        <dbReference type="EMBL" id="OAP65028.1"/>
    </source>
</evidence>
<name>A0A178ZYX8_9EURO</name>
<dbReference type="GO" id="GO:0043332">
    <property type="term" value="C:mating projection tip"/>
    <property type="evidence" value="ECO:0007669"/>
    <property type="project" value="TreeGrafter"/>
</dbReference>
<dbReference type="SMART" id="SM00325">
    <property type="entry name" value="RhoGEF"/>
    <property type="match status" value="1"/>
</dbReference>
<dbReference type="AlphaFoldDB" id="A0A178ZYX8"/>
<evidence type="ECO:0000259" key="2">
    <source>
        <dbReference type="PROSITE" id="PS50010"/>
    </source>
</evidence>
<accession>A0A178ZYX8</accession>
<dbReference type="Pfam" id="PF06395">
    <property type="entry name" value="CDC24"/>
    <property type="match status" value="1"/>
</dbReference>
<dbReference type="GO" id="GO:0005634">
    <property type="term" value="C:nucleus"/>
    <property type="evidence" value="ECO:0007669"/>
    <property type="project" value="TreeGrafter"/>
</dbReference>
<protein>
    <recommendedName>
        <fullName evidence="2">DH domain-containing protein</fullName>
    </recommendedName>
</protein>
<dbReference type="CDD" id="cd13246">
    <property type="entry name" value="PH_Scd1"/>
    <property type="match status" value="1"/>
</dbReference>
<dbReference type="Pfam" id="PF00621">
    <property type="entry name" value="RhoGEF"/>
    <property type="match status" value="1"/>
</dbReference>
<proteinExistence type="predicted"/>
<dbReference type="PROSITE" id="PS50010">
    <property type="entry name" value="DH_2"/>
    <property type="match status" value="1"/>
</dbReference>
<dbReference type="EMBL" id="LVYI01000001">
    <property type="protein sequence ID" value="OAP65028.1"/>
    <property type="molecule type" value="Genomic_DNA"/>
</dbReference>
<organism evidence="3 4">
    <name type="scientific">Fonsecaea erecta</name>
    <dbReference type="NCBI Taxonomy" id="1367422"/>
    <lineage>
        <taxon>Eukaryota</taxon>
        <taxon>Fungi</taxon>
        <taxon>Dikarya</taxon>
        <taxon>Ascomycota</taxon>
        <taxon>Pezizomycotina</taxon>
        <taxon>Eurotiomycetes</taxon>
        <taxon>Chaetothyriomycetidae</taxon>
        <taxon>Chaetothyriales</taxon>
        <taxon>Herpotrichiellaceae</taxon>
        <taxon>Fonsecaea</taxon>
    </lineage>
</organism>
<dbReference type="OrthoDB" id="1594986at2759"/>
<dbReference type="SUPFAM" id="SSF50729">
    <property type="entry name" value="PH domain-like"/>
    <property type="match status" value="1"/>
</dbReference>
<dbReference type="InterPro" id="IPR035899">
    <property type="entry name" value="DBL_dom_sf"/>
</dbReference>
<feature type="domain" description="DH" evidence="2">
    <location>
        <begin position="189"/>
        <end position="368"/>
    </location>
</feature>
<dbReference type="InterPro" id="IPR000270">
    <property type="entry name" value="PB1_dom"/>
</dbReference>
<dbReference type="SMART" id="SM00233">
    <property type="entry name" value="PH"/>
    <property type="match status" value="1"/>
</dbReference>
<comment type="caution">
    <text evidence="3">The sequence shown here is derived from an EMBL/GenBank/DDBJ whole genome shotgun (WGS) entry which is preliminary data.</text>
</comment>
<feature type="compositionally biased region" description="Polar residues" evidence="1">
    <location>
        <begin position="734"/>
        <end position="745"/>
    </location>
</feature>
<dbReference type="InterPro" id="IPR033511">
    <property type="entry name" value="Cdc24/Scd1_PH_dom"/>
</dbReference>
<dbReference type="Gene3D" id="1.20.900.10">
    <property type="entry name" value="Dbl homology (DH) domain"/>
    <property type="match status" value="1"/>
</dbReference>
<dbReference type="GO" id="GO:0000935">
    <property type="term" value="C:division septum"/>
    <property type="evidence" value="ECO:0007669"/>
    <property type="project" value="TreeGrafter"/>
</dbReference>
<feature type="compositionally biased region" description="Polar residues" evidence="1">
    <location>
        <begin position="621"/>
        <end position="634"/>
    </location>
</feature>
<dbReference type="GO" id="GO:0030010">
    <property type="term" value="P:establishment of cell polarity"/>
    <property type="evidence" value="ECO:0007669"/>
    <property type="project" value="TreeGrafter"/>
</dbReference>
<gene>
    <name evidence="3" type="ORF">AYL99_01000</name>
</gene>
<dbReference type="CDD" id="cd05992">
    <property type="entry name" value="PB1"/>
    <property type="match status" value="1"/>
</dbReference>
<dbReference type="CDD" id="cd00160">
    <property type="entry name" value="RhoGEF"/>
    <property type="match status" value="1"/>
</dbReference>
<dbReference type="RefSeq" id="XP_018698395.1">
    <property type="nucleotide sequence ID" value="XM_018832516.1"/>
</dbReference>
<dbReference type="FunFam" id="3.10.20.90:FF:000176">
    <property type="entry name" value="Rho guanyl nucleotide exchange factor"/>
    <property type="match status" value="1"/>
</dbReference>
<dbReference type="Gene3D" id="3.10.20.90">
    <property type="entry name" value="Phosphatidylinositol 3-kinase Catalytic Subunit, Chain A, domain 1"/>
    <property type="match status" value="1"/>
</dbReference>
<dbReference type="GO" id="GO:0005085">
    <property type="term" value="F:guanyl-nucleotide exchange factor activity"/>
    <property type="evidence" value="ECO:0007669"/>
    <property type="project" value="InterPro"/>
</dbReference>
<dbReference type="Pfam" id="PF15411">
    <property type="entry name" value="PH_10"/>
    <property type="match status" value="1"/>
</dbReference>
<feature type="region of interest" description="Disordered" evidence="1">
    <location>
        <begin position="161"/>
        <end position="188"/>
    </location>
</feature>
<dbReference type="GeneID" id="30005170"/>
<dbReference type="PANTHER" id="PTHR47339:SF1">
    <property type="entry name" value="CELL DIVISION CONTROL PROTEIN 24"/>
    <property type="match status" value="1"/>
</dbReference>
<dbReference type="PANTHER" id="PTHR47339">
    <property type="entry name" value="CELL DIVISION CONTROL PROTEIN 24"/>
    <property type="match status" value="1"/>
</dbReference>
<dbReference type="InterPro" id="IPR053026">
    <property type="entry name" value="CDC42_GEF"/>
</dbReference>
<feature type="compositionally biased region" description="Low complexity" evidence="1">
    <location>
        <begin position="761"/>
        <end position="778"/>
    </location>
</feature>
<dbReference type="Gene3D" id="2.30.29.30">
    <property type="entry name" value="Pleckstrin-homology domain (PH domain)/Phosphotyrosine-binding domain (PTB)"/>
    <property type="match status" value="1"/>
</dbReference>
<dbReference type="SUPFAM" id="SSF54277">
    <property type="entry name" value="CAD &amp; PB1 domains"/>
    <property type="match status" value="1"/>
</dbReference>